<name>A0AAD8EFK3_DIPPU</name>
<sequence length="219" mass="24953">MKIIAKANLPTPARCALFTLQKQGLAFNFSPPGLLNGGESCLVCECPELNTLTSLKKDWRYDYYSLYGYPLPSTNYTCVPKVGLIELNRDKNSEMAHVVSETRTSYMSSLIKQLGHHHMIRKAYVGLHDILHEGKFITTRGEPLTCFEYQAWGPSEPRDRLDEEDCAMLDDKKQWRVTRCSEKLPYLCELWAGGDNPKDITTGLLYCSRIKDDGLFIFV</sequence>
<protein>
    <recommendedName>
        <fullName evidence="1">C-type lectin domain-containing protein</fullName>
    </recommendedName>
</protein>
<dbReference type="InterPro" id="IPR016187">
    <property type="entry name" value="CTDL_fold"/>
</dbReference>
<evidence type="ECO:0000313" key="3">
    <source>
        <dbReference type="Proteomes" id="UP001233999"/>
    </source>
</evidence>
<keyword evidence="3" id="KW-1185">Reference proteome</keyword>
<dbReference type="EMBL" id="JASPKZ010006056">
    <property type="protein sequence ID" value="KAJ9587877.1"/>
    <property type="molecule type" value="Genomic_DNA"/>
</dbReference>
<accession>A0AAD8EFK3</accession>
<dbReference type="SUPFAM" id="SSF56436">
    <property type="entry name" value="C-type lectin-like"/>
    <property type="match status" value="1"/>
</dbReference>
<dbReference type="Pfam" id="PF00059">
    <property type="entry name" value="Lectin_C"/>
    <property type="match status" value="1"/>
</dbReference>
<proteinExistence type="predicted"/>
<dbReference type="AlphaFoldDB" id="A0AAD8EFK3"/>
<evidence type="ECO:0000313" key="2">
    <source>
        <dbReference type="EMBL" id="KAJ9587877.1"/>
    </source>
</evidence>
<dbReference type="InterPro" id="IPR016186">
    <property type="entry name" value="C-type_lectin-like/link_sf"/>
</dbReference>
<reference evidence="2" key="1">
    <citation type="journal article" date="2023" name="IScience">
        <title>Live-bearing cockroach genome reveals convergent evolutionary mechanisms linked to viviparity in insects and beyond.</title>
        <authorList>
            <person name="Fouks B."/>
            <person name="Harrison M.C."/>
            <person name="Mikhailova A.A."/>
            <person name="Marchal E."/>
            <person name="English S."/>
            <person name="Carruthers M."/>
            <person name="Jennings E.C."/>
            <person name="Chiamaka E.L."/>
            <person name="Frigard R.A."/>
            <person name="Pippel M."/>
            <person name="Attardo G.M."/>
            <person name="Benoit J.B."/>
            <person name="Bornberg-Bauer E."/>
            <person name="Tobe S.S."/>
        </authorList>
    </citation>
    <scope>NUCLEOTIDE SEQUENCE</scope>
    <source>
        <strain evidence="2">Stay&amp;Tobe</strain>
    </source>
</reference>
<evidence type="ECO:0000259" key="1">
    <source>
        <dbReference type="PROSITE" id="PS50041"/>
    </source>
</evidence>
<dbReference type="Proteomes" id="UP001233999">
    <property type="component" value="Unassembled WGS sequence"/>
</dbReference>
<comment type="caution">
    <text evidence="2">The sequence shown here is derived from an EMBL/GenBank/DDBJ whole genome shotgun (WGS) entry which is preliminary data.</text>
</comment>
<organism evidence="2 3">
    <name type="scientific">Diploptera punctata</name>
    <name type="common">Pacific beetle cockroach</name>
    <dbReference type="NCBI Taxonomy" id="6984"/>
    <lineage>
        <taxon>Eukaryota</taxon>
        <taxon>Metazoa</taxon>
        <taxon>Ecdysozoa</taxon>
        <taxon>Arthropoda</taxon>
        <taxon>Hexapoda</taxon>
        <taxon>Insecta</taxon>
        <taxon>Pterygota</taxon>
        <taxon>Neoptera</taxon>
        <taxon>Polyneoptera</taxon>
        <taxon>Dictyoptera</taxon>
        <taxon>Blattodea</taxon>
        <taxon>Blaberoidea</taxon>
        <taxon>Blaberidae</taxon>
        <taxon>Diplopterinae</taxon>
        <taxon>Diploptera</taxon>
    </lineage>
</organism>
<reference evidence="2" key="2">
    <citation type="submission" date="2023-05" db="EMBL/GenBank/DDBJ databases">
        <authorList>
            <person name="Fouks B."/>
        </authorList>
    </citation>
    <scope>NUCLEOTIDE SEQUENCE</scope>
    <source>
        <strain evidence="2">Stay&amp;Tobe</strain>
        <tissue evidence="2">Testes</tissue>
    </source>
</reference>
<dbReference type="PROSITE" id="PS50041">
    <property type="entry name" value="C_TYPE_LECTIN_2"/>
    <property type="match status" value="1"/>
</dbReference>
<feature type="domain" description="C-type lectin" evidence="1">
    <location>
        <begin position="64"/>
        <end position="189"/>
    </location>
</feature>
<dbReference type="InterPro" id="IPR001304">
    <property type="entry name" value="C-type_lectin-like"/>
</dbReference>
<dbReference type="Gene3D" id="3.10.100.10">
    <property type="entry name" value="Mannose-Binding Protein A, subunit A"/>
    <property type="match status" value="1"/>
</dbReference>
<gene>
    <name evidence="2" type="ORF">L9F63_018689</name>
</gene>